<protein>
    <submittedName>
        <fullName evidence="1">Inositol hexakisphosphate and diphosphoinositol-pentakisphosphate kinase</fullName>
    </submittedName>
</protein>
<sequence>AGGGRQGEGRAGFASLREGYEGPPLVAASGQELLDSTPEFDYLTHIVLRMYENKAVPVDSSQRFRVEVLLSPGAAYDPTLVPTEYYLLCLGKHLKYSRSGSCCDGQAYGLAT</sequence>
<comment type="caution">
    <text evidence="1">The sequence shown here is derived from an EMBL/GenBank/DDBJ whole genome shotgun (WGS) entry which is preliminary data.</text>
</comment>
<organism evidence="1 2">
    <name type="scientific">Haematococcus lacustris</name>
    <name type="common">Green alga</name>
    <name type="synonym">Haematococcus pluvialis</name>
    <dbReference type="NCBI Taxonomy" id="44745"/>
    <lineage>
        <taxon>Eukaryota</taxon>
        <taxon>Viridiplantae</taxon>
        <taxon>Chlorophyta</taxon>
        <taxon>core chlorophytes</taxon>
        <taxon>Chlorophyceae</taxon>
        <taxon>CS clade</taxon>
        <taxon>Chlamydomonadales</taxon>
        <taxon>Haematococcaceae</taxon>
        <taxon>Haematococcus</taxon>
    </lineage>
</organism>
<feature type="non-terminal residue" evidence="1">
    <location>
        <position position="1"/>
    </location>
</feature>
<dbReference type="EMBL" id="BLLF01001916">
    <property type="protein sequence ID" value="GFH21842.1"/>
    <property type="molecule type" value="Genomic_DNA"/>
</dbReference>
<gene>
    <name evidence="1" type="ORF">HaLaN_19216</name>
</gene>
<evidence type="ECO:0000313" key="1">
    <source>
        <dbReference type="EMBL" id="GFH21842.1"/>
    </source>
</evidence>
<evidence type="ECO:0000313" key="2">
    <source>
        <dbReference type="Proteomes" id="UP000485058"/>
    </source>
</evidence>
<dbReference type="Proteomes" id="UP000485058">
    <property type="component" value="Unassembled WGS sequence"/>
</dbReference>
<dbReference type="GO" id="GO:0016301">
    <property type="term" value="F:kinase activity"/>
    <property type="evidence" value="ECO:0007669"/>
    <property type="project" value="UniProtKB-KW"/>
</dbReference>
<keyword evidence="2" id="KW-1185">Reference proteome</keyword>
<keyword evidence="1" id="KW-0808">Transferase</keyword>
<name>A0A699ZZX1_HAELA</name>
<proteinExistence type="predicted"/>
<reference evidence="1 2" key="1">
    <citation type="submission" date="2020-02" db="EMBL/GenBank/DDBJ databases">
        <title>Draft genome sequence of Haematococcus lacustris strain NIES-144.</title>
        <authorList>
            <person name="Morimoto D."/>
            <person name="Nakagawa S."/>
            <person name="Yoshida T."/>
            <person name="Sawayama S."/>
        </authorList>
    </citation>
    <scope>NUCLEOTIDE SEQUENCE [LARGE SCALE GENOMIC DNA]</scope>
    <source>
        <strain evidence="1 2">NIES-144</strain>
    </source>
</reference>
<feature type="non-terminal residue" evidence="1">
    <location>
        <position position="112"/>
    </location>
</feature>
<keyword evidence="1" id="KW-0418">Kinase</keyword>
<dbReference type="AlphaFoldDB" id="A0A699ZZX1"/>
<accession>A0A699ZZX1</accession>